<evidence type="ECO:0008006" key="4">
    <source>
        <dbReference type="Google" id="ProtNLM"/>
    </source>
</evidence>
<comment type="caution">
    <text evidence="2">The sequence shown here is derived from an EMBL/GenBank/DDBJ whole genome shotgun (WGS) entry which is preliminary data.</text>
</comment>
<proteinExistence type="predicted"/>
<protein>
    <recommendedName>
        <fullName evidence="4">DUF697 domain-containing protein</fullName>
    </recommendedName>
</protein>
<keyword evidence="1" id="KW-1133">Transmembrane helix</keyword>
<dbReference type="EMBL" id="JAQNDO010000001">
    <property type="protein sequence ID" value="MDC0746433.1"/>
    <property type="molecule type" value="Genomic_DNA"/>
</dbReference>
<gene>
    <name evidence="2" type="ORF">POL67_34210</name>
</gene>
<feature type="transmembrane region" description="Helical" evidence="1">
    <location>
        <begin position="112"/>
        <end position="135"/>
    </location>
</feature>
<keyword evidence="1" id="KW-0812">Transmembrane</keyword>
<feature type="transmembrane region" description="Helical" evidence="1">
    <location>
        <begin position="79"/>
        <end position="100"/>
    </location>
</feature>
<keyword evidence="3" id="KW-1185">Reference proteome</keyword>
<dbReference type="Proteomes" id="UP001221411">
    <property type="component" value="Unassembled WGS sequence"/>
</dbReference>
<feature type="transmembrane region" description="Helical" evidence="1">
    <location>
        <begin position="147"/>
        <end position="166"/>
    </location>
</feature>
<dbReference type="RefSeq" id="WP_271924815.1">
    <property type="nucleotide sequence ID" value="NZ_JAQNDO010000001.1"/>
</dbReference>
<evidence type="ECO:0000313" key="2">
    <source>
        <dbReference type="EMBL" id="MDC0746433.1"/>
    </source>
</evidence>
<keyword evidence="1" id="KW-0472">Membrane</keyword>
<reference evidence="2 3" key="1">
    <citation type="submission" date="2022-11" db="EMBL/GenBank/DDBJ databases">
        <title>Minimal conservation of predation-associated metabolite biosynthetic gene clusters underscores biosynthetic potential of Myxococcota including descriptions for ten novel species: Archangium lansinium sp. nov., Myxococcus landrumus sp. nov., Nannocystis bai.</title>
        <authorList>
            <person name="Ahearne A."/>
            <person name="Stevens C."/>
            <person name="Dowd S."/>
        </authorList>
    </citation>
    <scope>NUCLEOTIDE SEQUENCE [LARGE SCALE GENOMIC DNA]</scope>
    <source>
        <strain evidence="2 3">RJM3</strain>
    </source>
</reference>
<accession>A0ABT5EZ44</accession>
<name>A0ABT5EZ44_9BACT</name>
<feature type="transmembrane region" description="Helical" evidence="1">
    <location>
        <begin position="172"/>
        <end position="189"/>
    </location>
</feature>
<evidence type="ECO:0000313" key="3">
    <source>
        <dbReference type="Proteomes" id="UP001221411"/>
    </source>
</evidence>
<evidence type="ECO:0000256" key="1">
    <source>
        <dbReference type="SAM" id="Phobius"/>
    </source>
</evidence>
<organism evidence="2 3">
    <name type="scientific">Polyangium mundeleinium</name>
    <dbReference type="NCBI Taxonomy" id="2995306"/>
    <lineage>
        <taxon>Bacteria</taxon>
        <taxon>Pseudomonadati</taxon>
        <taxon>Myxococcota</taxon>
        <taxon>Polyangia</taxon>
        <taxon>Polyangiales</taxon>
        <taxon>Polyangiaceae</taxon>
        <taxon>Polyangium</taxon>
    </lineage>
</organism>
<sequence length="213" mass="22668">MWKWRSADDLLVRTQSVRGVPAEGATMASAQQVADQQSLFTDDLFYFVLRLRKSRIRSVAERVRRMYPDESPEQQARRLIASTSVISFAAGGLVHAPAAVPGFGIVYEGLGFVAGASILTRMHLYLILEIALLFGKDIDQSERVKELVAVVAACAASAAAPVAVAMTLNPVFAVPAGALAATAVTQAIGESAIRRYKRSTAPEAATVPAPARG</sequence>